<evidence type="ECO:0008006" key="4">
    <source>
        <dbReference type="Google" id="ProtNLM"/>
    </source>
</evidence>
<comment type="caution">
    <text evidence="2">The sequence shown here is derived from an EMBL/GenBank/DDBJ whole genome shotgun (WGS) entry which is preliminary data.</text>
</comment>
<feature type="chain" id="PRO_5045841900" description="Lipoprotein" evidence="1">
    <location>
        <begin position="22"/>
        <end position="144"/>
    </location>
</feature>
<keyword evidence="3" id="KW-1185">Reference proteome</keyword>
<dbReference type="RefSeq" id="WP_304332481.1">
    <property type="nucleotide sequence ID" value="NZ_CALXOU010000021.1"/>
</dbReference>
<proteinExistence type="predicted"/>
<dbReference type="Proteomes" id="UP001175147">
    <property type="component" value="Unassembled WGS sequence"/>
</dbReference>
<evidence type="ECO:0000313" key="2">
    <source>
        <dbReference type="EMBL" id="MDO7019867.1"/>
    </source>
</evidence>
<protein>
    <recommendedName>
        <fullName evidence="4">Lipoprotein</fullName>
    </recommendedName>
</protein>
<gene>
    <name evidence="2" type="ORF">Q5M86_03655</name>
</gene>
<accession>A0ABT8YVD5</accession>
<reference evidence="2" key="1">
    <citation type="submission" date="2023-07" db="EMBL/GenBank/DDBJ databases">
        <title>Mucosal microbiota of week-old chicken and adult hens.</title>
        <authorList>
            <person name="Volf J."/>
            <person name="Karasova D."/>
            <person name="Crhanova M."/>
            <person name="Faldynova M."/>
            <person name="Prikrylova H."/>
            <person name="Zeman M."/>
            <person name="Babak V."/>
            <person name="Rajova J."/>
            <person name="Rychlik I."/>
        </authorList>
    </citation>
    <scope>NUCLEOTIDE SEQUENCE</scope>
    <source>
        <strain evidence="2">ET902</strain>
    </source>
</reference>
<dbReference type="PROSITE" id="PS51257">
    <property type="entry name" value="PROKAR_LIPOPROTEIN"/>
    <property type="match status" value="1"/>
</dbReference>
<feature type="signal peptide" evidence="1">
    <location>
        <begin position="1"/>
        <end position="21"/>
    </location>
</feature>
<evidence type="ECO:0000256" key="1">
    <source>
        <dbReference type="SAM" id="SignalP"/>
    </source>
</evidence>
<evidence type="ECO:0000313" key="3">
    <source>
        <dbReference type="Proteomes" id="UP001175147"/>
    </source>
</evidence>
<organism evidence="2 3">
    <name type="scientific">Brachyspira innocens</name>
    <dbReference type="NCBI Taxonomy" id="13264"/>
    <lineage>
        <taxon>Bacteria</taxon>
        <taxon>Pseudomonadati</taxon>
        <taxon>Spirochaetota</taxon>
        <taxon>Spirochaetia</taxon>
        <taxon>Brachyspirales</taxon>
        <taxon>Brachyspiraceae</taxon>
        <taxon>Brachyspira</taxon>
    </lineage>
</organism>
<dbReference type="EMBL" id="JAUPBM010000028">
    <property type="protein sequence ID" value="MDO7019867.1"/>
    <property type="molecule type" value="Genomic_DNA"/>
</dbReference>
<sequence length="144" mass="16647">MKLKLLIAVSALLFISCQSKDDGWFKNACNKFYTNTKNQSILFIADKVLVGDEKTVIDPLGSLITLATTSVKEIKSKNEAVYTMELFSKEDFYFTLDENGNKLNAVLYSNNMEFYYNDELTKKFQTNITEMEKWIKEYNATNQK</sequence>
<keyword evidence="1" id="KW-0732">Signal</keyword>
<name>A0ABT8YVD5_9SPIR</name>